<feature type="transmembrane region" description="Helical" evidence="2">
    <location>
        <begin position="187"/>
        <end position="206"/>
    </location>
</feature>
<feature type="transmembrane region" description="Helical" evidence="2">
    <location>
        <begin position="295"/>
        <end position="318"/>
    </location>
</feature>
<evidence type="ECO:0000256" key="1">
    <source>
        <dbReference type="SAM" id="MobiDB-lite"/>
    </source>
</evidence>
<gene>
    <name evidence="3" type="ORF">CGZ94_11850</name>
</gene>
<evidence type="ECO:0000313" key="4">
    <source>
        <dbReference type="Proteomes" id="UP000215896"/>
    </source>
</evidence>
<evidence type="ECO:0000256" key="2">
    <source>
        <dbReference type="SAM" id="Phobius"/>
    </source>
</evidence>
<keyword evidence="4" id="KW-1185">Reference proteome</keyword>
<dbReference type="PANTHER" id="PTHR36840:SF1">
    <property type="entry name" value="BLL5714 PROTEIN"/>
    <property type="match status" value="1"/>
</dbReference>
<protein>
    <recommendedName>
        <fullName evidence="5">Low temperature requirement protein A</fullName>
    </recommendedName>
</protein>
<feature type="transmembrane region" description="Helical" evidence="2">
    <location>
        <begin position="130"/>
        <end position="149"/>
    </location>
</feature>
<feature type="region of interest" description="Disordered" evidence="1">
    <location>
        <begin position="1"/>
        <end position="29"/>
    </location>
</feature>
<dbReference type="RefSeq" id="WP_094356104.1">
    <property type="nucleotide sequence ID" value="NZ_NMVK01000005.1"/>
</dbReference>
<dbReference type="PANTHER" id="PTHR36840">
    <property type="entry name" value="BLL5714 PROTEIN"/>
    <property type="match status" value="1"/>
</dbReference>
<feature type="transmembrane region" description="Helical" evidence="2">
    <location>
        <begin position="226"/>
        <end position="246"/>
    </location>
</feature>
<feature type="compositionally biased region" description="Polar residues" evidence="1">
    <location>
        <begin position="1"/>
        <end position="10"/>
    </location>
</feature>
<comment type="caution">
    <text evidence="3">The sequence shown here is derived from an EMBL/GenBank/DDBJ whole genome shotgun (WGS) entry which is preliminary data.</text>
</comment>
<dbReference type="EMBL" id="NMVO01000013">
    <property type="protein sequence ID" value="OYO13645.1"/>
    <property type="molecule type" value="Genomic_DNA"/>
</dbReference>
<evidence type="ECO:0008006" key="5">
    <source>
        <dbReference type="Google" id="ProtNLM"/>
    </source>
</evidence>
<dbReference type="InterPro" id="IPR010640">
    <property type="entry name" value="Low_temperature_requirement_A"/>
</dbReference>
<dbReference type="AlphaFoldDB" id="A0A255GCR2"/>
<feature type="transmembrane region" description="Helical" evidence="2">
    <location>
        <begin position="386"/>
        <end position="405"/>
    </location>
</feature>
<proteinExistence type="predicted"/>
<feature type="transmembrane region" description="Helical" evidence="2">
    <location>
        <begin position="161"/>
        <end position="181"/>
    </location>
</feature>
<feature type="transmembrane region" description="Helical" evidence="2">
    <location>
        <begin position="330"/>
        <end position="350"/>
    </location>
</feature>
<dbReference type="Pfam" id="PF06772">
    <property type="entry name" value="LtrA"/>
    <property type="match status" value="1"/>
</dbReference>
<feature type="transmembrane region" description="Helical" evidence="2">
    <location>
        <begin position="65"/>
        <end position="86"/>
    </location>
</feature>
<keyword evidence="2" id="KW-0812">Transmembrane</keyword>
<accession>A0A4R6LQY5</accession>
<evidence type="ECO:0000313" key="3">
    <source>
        <dbReference type="EMBL" id="OYO13645.1"/>
    </source>
</evidence>
<organism evidence="3 4">
    <name type="scientific">Enemella evansiae</name>
    <dbReference type="NCBI Taxonomy" id="2016499"/>
    <lineage>
        <taxon>Bacteria</taxon>
        <taxon>Bacillati</taxon>
        <taxon>Actinomycetota</taxon>
        <taxon>Actinomycetes</taxon>
        <taxon>Propionibacteriales</taxon>
        <taxon>Propionibacteriaceae</taxon>
        <taxon>Enemella</taxon>
    </lineage>
</organism>
<dbReference type="OrthoDB" id="3722493at2"/>
<keyword evidence="2" id="KW-0472">Membrane</keyword>
<name>A0A255GCR2_9ACTN</name>
<accession>A0A255GCR2</accession>
<dbReference type="Proteomes" id="UP000215896">
    <property type="component" value="Unassembled WGS sequence"/>
</dbReference>
<keyword evidence="2" id="KW-1133">Transmembrane helix</keyword>
<sequence length="427" mass="46610">MSNQESTSPGTLHRLRPLVPRDPNEKGRSSSPLELLFDLTFAAAFSVAGTQFAELLAKGELRPALLGMTFACFCIIWAWINYSWFASAYDNDDWGSRLQAMIVMVGVVIFALGIPPMFKSVEEGDHLNNRTIVLGYVVMRLALLVGWLRARRNDPERRSQINAYLTNLVIAQAGWIVVALVPFSLPVGLGISVVLVVLELIGPVFAERGRVGTPWHPEHIAERYGLLAIVTLGEGVIGTVASLSAVVGNDNWSFEAVLVVIAGIGLTFAMWWVYYAANSATILEYYRERVLSFAYLHFPVFISIAAVGAGLHVSSYWITREATISEFQVVGAVAIPVLLFVLSVNAFYYAVYRGAHGGHQGFHGMLVIVTCAVIAVAMLMASRGVSIGWCLIVVMLAPWVSVVGYETVGHRHIARDEATLLAAKKQG</sequence>
<reference evidence="3 4" key="1">
    <citation type="submission" date="2017-07" db="EMBL/GenBank/DDBJ databases">
        <title>Draft whole genome sequences of clinical Proprionibacteriaceae strains.</title>
        <authorList>
            <person name="Bernier A.-M."/>
            <person name="Bernard K."/>
            <person name="Domingo M.-C."/>
        </authorList>
    </citation>
    <scope>NUCLEOTIDE SEQUENCE [LARGE SCALE GENOMIC DNA]</scope>
    <source>
        <strain evidence="3 4">NML 030167</strain>
    </source>
</reference>
<feature type="transmembrane region" description="Helical" evidence="2">
    <location>
        <begin position="252"/>
        <end position="274"/>
    </location>
</feature>
<feature type="transmembrane region" description="Helical" evidence="2">
    <location>
        <begin position="98"/>
        <end position="118"/>
    </location>
</feature>
<feature type="transmembrane region" description="Helical" evidence="2">
    <location>
        <begin position="362"/>
        <end position="380"/>
    </location>
</feature>